<keyword evidence="3" id="KW-1185">Reference proteome</keyword>
<comment type="caution">
    <text evidence="2">The sequence shown here is derived from an EMBL/GenBank/DDBJ whole genome shotgun (WGS) entry which is preliminary data.</text>
</comment>
<evidence type="ECO:0000313" key="3">
    <source>
        <dbReference type="Proteomes" id="UP001381693"/>
    </source>
</evidence>
<dbReference type="EMBL" id="JAXCGZ010011400">
    <property type="protein sequence ID" value="KAK7074969.1"/>
    <property type="molecule type" value="Genomic_DNA"/>
</dbReference>
<name>A0AAN8X8P7_HALRR</name>
<dbReference type="Proteomes" id="UP001381693">
    <property type="component" value="Unassembled WGS sequence"/>
</dbReference>
<dbReference type="AlphaFoldDB" id="A0AAN8X8P7"/>
<evidence type="ECO:0000313" key="2">
    <source>
        <dbReference type="EMBL" id="KAK7074969.1"/>
    </source>
</evidence>
<proteinExistence type="predicted"/>
<gene>
    <name evidence="2" type="ORF">SK128_004901</name>
</gene>
<organism evidence="2 3">
    <name type="scientific">Halocaridina rubra</name>
    <name type="common">Hawaiian red shrimp</name>
    <dbReference type="NCBI Taxonomy" id="373956"/>
    <lineage>
        <taxon>Eukaryota</taxon>
        <taxon>Metazoa</taxon>
        <taxon>Ecdysozoa</taxon>
        <taxon>Arthropoda</taxon>
        <taxon>Crustacea</taxon>
        <taxon>Multicrustacea</taxon>
        <taxon>Malacostraca</taxon>
        <taxon>Eumalacostraca</taxon>
        <taxon>Eucarida</taxon>
        <taxon>Decapoda</taxon>
        <taxon>Pleocyemata</taxon>
        <taxon>Caridea</taxon>
        <taxon>Atyoidea</taxon>
        <taxon>Atyidae</taxon>
        <taxon>Halocaridina</taxon>
    </lineage>
</organism>
<feature type="region of interest" description="Disordered" evidence="1">
    <location>
        <begin position="41"/>
        <end position="63"/>
    </location>
</feature>
<evidence type="ECO:0000256" key="1">
    <source>
        <dbReference type="SAM" id="MobiDB-lite"/>
    </source>
</evidence>
<sequence>MAPGVENHHQPQTIANKELRGYWGSKLKVREEPEVVTLTLGGSEGQSHSSVGLKTVTEKSDTSARVTNPMITIPHPVQLSANSWDDQLLRKLKGSNGKWRKILWRPGSGRHIDEGPSSYRPFTNIVRTLHLDDALQVIAKNRIEPKNIITFSSIAASVLPPDHPCSNLRILWFSAKLDNEKDDDPNWYGNVQFAVSCDMLVNLFKYCFLVEIMTTPTHTTSRLLLTNKDYSAVLPRYYRERTGGPWQVSSEGHKALIHCSRYKFRGENIFDHVLEFMLEVTQEDEHKLLSKCKISFMNHENAADCTIPHVCNRYQRVHAQCPTPYSCEETAQKFYEGIQQLPVNWKKLYSKLTDGAKEYLPKTK</sequence>
<reference evidence="2 3" key="1">
    <citation type="submission" date="2023-11" db="EMBL/GenBank/DDBJ databases">
        <title>Halocaridina rubra genome assembly.</title>
        <authorList>
            <person name="Smith C."/>
        </authorList>
    </citation>
    <scope>NUCLEOTIDE SEQUENCE [LARGE SCALE GENOMIC DNA]</scope>
    <source>
        <strain evidence="2">EP-1</strain>
        <tissue evidence="2">Whole</tissue>
    </source>
</reference>
<protein>
    <submittedName>
        <fullName evidence="2">Uncharacterized protein</fullName>
    </submittedName>
</protein>
<accession>A0AAN8X8P7</accession>